<comment type="similarity">
    <text evidence="1">Belongs to the AfsR/DnrI/RedD regulatory family.</text>
</comment>
<feature type="domain" description="OmpR/PhoB-type" evidence="6">
    <location>
        <begin position="12"/>
        <end position="113"/>
    </location>
</feature>
<dbReference type="InterPro" id="IPR027417">
    <property type="entry name" value="P-loop_NTPase"/>
</dbReference>
<keyword evidence="8" id="KW-1185">Reference proteome</keyword>
<dbReference type="Gene3D" id="1.10.10.10">
    <property type="entry name" value="Winged helix-like DNA-binding domain superfamily/Winged helix DNA-binding domain"/>
    <property type="match status" value="1"/>
</dbReference>
<dbReference type="GO" id="GO:0006355">
    <property type="term" value="P:regulation of DNA-templated transcription"/>
    <property type="evidence" value="ECO:0007669"/>
    <property type="project" value="InterPro"/>
</dbReference>
<dbReference type="PANTHER" id="PTHR35807:SF1">
    <property type="entry name" value="TRANSCRIPTIONAL REGULATOR REDD"/>
    <property type="match status" value="1"/>
</dbReference>
<evidence type="ECO:0000313" key="7">
    <source>
        <dbReference type="EMBL" id="VVJ18456.1"/>
    </source>
</evidence>
<dbReference type="InterPro" id="IPR001867">
    <property type="entry name" value="OmpR/PhoB-type_DNA-bd"/>
</dbReference>
<keyword evidence="3 5" id="KW-0238">DNA-binding</keyword>
<evidence type="ECO:0000256" key="5">
    <source>
        <dbReference type="PROSITE-ProRule" id="PRU01091"/>
    </source>
</evidence>
<evidence type="ECO:0000256" key="3">
    <source>
        <dbReference type="ARBA" id="ARBA00023125"/>
    </source>
</evidence>
<dbReference type="EMBL" id="CABVGP010000001">
    <property type="protein sequence ID" value="VVJ18456.1"/>
    <property type="molecule type" value="Genomic_DNA"/>
</dbReference>
<evidence type="ECO:0000256" key="2">
    <source>
        <dbReference type="ARBA" id="ARBA00023015"/>
    </source>
</evidence>
<proteinExistence type="inferred from homology"/>
<evidence type="ECO:0000256" key="1">
    <source>
        <dbReference type="ARBA" id="ARBA00005820"/>
    </source>
</evidence>
<organism evidence="7 8">
    <name type="scientific">Amycolatopsis camponoti</name>
    <dbReference type="NCBI Taxonomy" id="2606593"/>
    <lineage>
        <taxon>Bacteria</taxon>
        <taxon>Bacillati</taxon>
        <taxon>Actinomycetota</taxon>
        <taxon>Actinomycetes</taxon>
        <taxon>Pseudonocardiales</taxon>
        <taxon>Pseudonocardiaceae</taxon>
        <taxon>Amycolatopsis</taxon>
    </lineage>
</organism>
<dbReference type="RefSeq" id="WP_230862536.1">
    <property type="nucleotide sequence ID" value="NZ_CABVGP010000001.1"/>
</dbReference>
<accession>A0A6I8LSL6</accession>
<dbReference type="PROSITE" id="PS51755">
    <property type="entry name" value="OMPR_PHOB"/>
    <property type="match status" value="1"/>
</dbReference>
<evidence type="ECO:0000313" key="8">
    <source>
        <dbReference type="Proteomes" id="UP000399805"/>
    </source>
</evidence>
<dbReference type="SUPFAM" id="SSF46894">
    <property type="entry name" value="C-terminal effector domain of the bipartite response regulators"/>
    <property type="match status" value="1"/>
</dbReference>
<dbReference type="SMART" id="SM00862">
    <property type="entry name" value="Trans_reg_C"/>
    <property type="match status" value="1"/>
</dbReference>
<dbReference type="Proteomes" id="UP000399805">
    <property type="component" value="Unassembled WGS sequence"/>
</dbReference>
<dbReference type="InterPro" id="IPR051677">
    <property type="entry name" value="AfsR-DnrI-RedD_regulator"/>
</dbReference>
<evidence type="ECO:0000256" key="4">
    <source>
        <dbReference type="ARBA" id="ARBA00023163"/>
    </source>
</evidence>
<dbReference type="InterPro" id="IPR005158">
    <property type="entry name" value="BTAD"/>
</dbReference>
<dbReference type="InterPro" id="IPR016032">
    <property type="entry name" value="Sig_transdc_resp-reg_C-effctor"/>
</dbReference>
<dbReference type="AlphaFoldDB" id="A0A6I8LSL6"/>
<dbReference type="SMART" id="SM01043">
    <property type="entry name" value="BTAD"/>
    <property type="match status" value="1"/>
</dbReference>
<dbReference type="CDD" id="cd15831">
    <property type="entry name" value="BTAD"/>
    <property type="match status" value="1"/>
</dbReference>
<dbReference type="GO" id="GO:0043531">
    <property type="term" value="F:ADP binding"/>
    <property type="evidence" value="ECO:0007669"/>
    <property type="project" value="InterPro"/>
</dbReference>
<dbReference type="PANTHER" id="PTHR35807">
    <property type="entry name" value="TRANSCRIPTIONAL REGULATOR REDD-RELATED"/>
    <property type="match status" value="1"/>
</dbReference>
<dbReference type="PRINTS" id="PR00364">
    <property type="entry name" value="DISEASERSIST"/>
</dbReference>
<dbReference type="Gene3D" id="1.25.40.10">
    <property type="entry name" value="Tetratricopeptide repeat domain"/>
    <property type="match status" value="2"/>
</dbReference>
<feature type="DNA-binding region" description="OmpR/PhoB-type" evidence="5">
    <location>
        <begin position="12"/>
        <end position="113"/>
    </location>
</feature>
<dbReference type="Pfam" id="PF00486">
    <property type="entry name" value="Trans_reg_C"/>
    <property type="match status" value="1"/>
</dbReference>
<dbReference type="GO" id="GO:0003677">
    <property type="term" value="F:DNA binding"/>
    <property type="evidence" value="ECO:0007669"/>
    <property type="project" value="UniProtKB-UniRule"/>
</dbReference>
<dbReference type="Gene3D" id="3.40.50.300">
    <property type="entry name" value="P-loop containing nucleotide triphosphate hydrolases"/>
    <property type="match status" value="1"/>
</dbReference>
<keyword evidence="2" id="KW-0805">Transcription regulation</keyword>
<dbReference type="SUPFAM" id="SSF48452">
    <property type="entry name" value="TPR-like"/>
    <property type="match status" value="2"/>
</dbReference>
<dbReference type="Pfam" id="PF03704">
    <property type="entry name" value="BTAD"/>
    <property type="match status" value="1"/>
</dbReference>
<dbReference type="InterPro" id="IPR036388">
    <property type="entry name" value="WH-like_DNA-bd_sf"/>
</dbReference>
<keyword evidence="4" id="KW-0804">Transcription</keyword>
<gene>
    <name evidence="7" type="ORF">AA23TX_03477</name>
</gene>
<dbReference type="InterPro" id="IPR011990">
    <property type="entry name" value="TPR-like_helical_dom_sf"/>
</dbReference>
<protein>
    <submittedName>
        <fullName evidence="7">Transcriptional regulator</fullName>
    </submittedName>
</protein>
<reference evidence="7 8" key="1">
    <citation type="submission" date="2019-09" db="EMBL/GenBank/DDBJ databases">
        <authorList>
            <person name="Leyn A S."/>
        </authorList>
    </citation>
    <scope>NUCLEOTIDE SEQUENCE [LARGE SCALE GENOMIC DNA]</scope>
    <source>
        <strain evidence="7">AA231_1</strain>
    </source>
</reference>
<sequence length="973" mass="101979">MVEHALERTYTPPILKGTGLLEATVLGPVGARVQGTPVPVKGRLGRTVLAVLALAGRQPVSVDRLIDALWGERPPATARTQVHIQVSKLRAALDRAGAAAAVVTVPSGYLLDCLADVGEVRRLLSAARAAGDPADAAGLLRSALDRWTGTPLGGVSAHLAGAELPRLDELRICLAEEWIDAEIACGRASRLLPELTALVQAHPLREGLHRRRMLALHRAGRRADALAAFQEARRVLRDELGVDPSRELLALEAEILSVEAPPAVTVVPAQLPPRASGFAGRDPEAATIRAALARRTDAPPLVLVTGMPGIGKTALAVHAGAASAHAYPDGQLYADLRGADARPAASHEILASFLRALGVPARSVPAGVEERTAEFRSRTAGKRVLVVLDNAATARQIEPLLTAGPGCATIVTSRSVLPEVEPSVRVPLAPLSDEVAATVLANAAGAARLTEGERTVATVLEACGGVPLALRIAGAQLAAYPKLSVAELAARLSDESRRMRELVAGQRSVRDSLDASFRLLERDARAAMLALAAIGSPTFTGWPLAAALDVPLPRTDEVLAHLCAMNLLDRAGPGRDGVPRYRMHDLVRAYCRTVGPSLAPPALDRLAGWAVALTRHAHEGMLGLPAGYPVLAETAARLGQDVLGRVVREPLPWLGADVDVLLAVFGLAVRGGLPRPAAALLLVLRAPLVRLDLADHGARAGARLANVAGADPVVRVTAALVAATARMHRGRYADVVAILTEVPLADVDLALRAEVLTKLGDAYERCRDWPRAITAAREAVVCFRKSGNLAGMSGGHATLAALYRDHLGDLRAARLHGTKALRLADAAGDWKTRAQVRLVVSRTALACGDAAAAAGLAEEARVLSEGNGDPIGQTWCLTAEADAHRANGDLPAARRSADRALGLARRIRRPDAESAALLALASIELAAGDRAAARRVAHASLRLQDRFDSPVERVGVEKVLAEIDCQVPSGAGR</sequence>
<name>A0A6I8LSL6_9PSEU</name>
<dbReference type="SUPFAM" id="SSF52540">
    <property type="entry name" value="P-loop containing nucleoside triphosphate hydrolases"/>
    <property type="match status" value="1"/>
</dbReference>
<dbReference type="GO" id="GO:0000160">
    <property type="term" value="P:phosphorelay signal transduction system"/>
    <property type="evidence" value="ECO:0007669"/>
    <property type="project" value="InterPro"/>
</dbReference>
<evidence type="ECO:0000259" key="6">
    <source>
        <dbReference type="PROSITE" id="PS51755"/>
    </source>
</evidence>